<keyword evidence="5 13" id="KW-0436">Ligase</keyword>
<dbReference type="Gene3D" id="3.30.930.10">
    <property type="entry name" value="Bira Bifunctional Protein, Domain 2"/>
    <property type="match status" value="1"/>
</dbReference>
<dbReference type="SUPFAM" id="SSF46589">
    <property type="entry name" value="tRNA-binding arm"/>
    <property type="match status" value="1"/>
</dbReference>
<feature type="domain" description="Aminoacyl-transfer RNA synthetases class-II family profile" evidence="14">
    <location>
        <begin position="118"/>
        <end position="337"/>
    </location>
</feature>
<evidence type="ECO:0000256" key="10">
    <source>
        <dbReference type="ARBA" id="ARBA00022917"/>
    </source>
</evidence>
<dbReference type="PANTHER" id="PTHR11538:SF41">
    <property type="entry name" value="PHENYLALANINE--TRNA LIGASE, MITOCHONDRIAL"/>
    <property type="match status" value="1"/>
</dbReference>
<dbReference type="InterPro" id="IPR045864">
    <property type="entry name" value="aa-tRNA-synth_II/BPL/LPL"/>
</dbReference>
<dbReference type="InterPro" id="IPR022911">
    <property type="entry name" value="Phe_tRNA_ligase_alpha1_bac"/>
</dbReference>
<keyword evidence="4 13" id="KW-0963">Cytoplasm</keyword>
<comment type="similarity">
    <text evidence="2 13">Belongs to the class-II aminoacyl-tRNA synthetase family. Phe-tRNA synthetase alpha subunit type 1 subfamily.</text>
</comment>
<organism evidence="15 16">
    <name type="scientific">Thermatribacter velox</name>
    <dbReference type="NCBI Taxonomy" id="3039681"/>
    <lineage>
        <taxon>Bacteria</taxon>
        <taxon>Pseudomonadati</taxon>
        <taxon>Atribacterota</taxon>
        <taxon>Atribacteria</taxon>
        <taxon>Atribacterales</taxon>
        <taxon>Thermatribacteraceae</taxon>
        <taxon>Thermatribacter</taxon>
    </lineage>
</organism>
<reference evidence="15 16" key="1">
    <citation type="submission" date="2023-03" db="EMBL/GenBank/DDBJ databases">
        <title>Novel Species.</title>
        <authorList>
            <person name="Ma S."/>
        </authorList>
    </citation>
    <scope>NUCLEOTIDE SEQUENCE [LARGE SCALE GENOMIC DNA]</scope>
    <source>
        <strain evidence="15 16">B11</strain>
    </source>
</reference>
<name>A0ABZ2YBZ0_9BACT</name>
<evidence type="ECO:0000256" key="11">
    <source>
        <dbReference type="ARBA" id="ARBA00023146"/>
    </source>
</evidence>
<keyword evidence="16" id="KW-1185">Reference proteome</keyword>
<evidence type="ECO:0000313" key="16">
    <source>
        <dbReference type="Proteomes" id="UP001461341"/>
    </source>
</evidence>
<keyword evidence="9 13" id="KW-0460">Magnesium</keyword>
<dbReference type="InterPro" id="IPR010978">
    <property type="entry name" value="tRNA-bd_arm"/>
</dbReference>
<dbReference type="InterPro" id="IPR002319">
    <property type="entry name" value="Phenylalanyl-tRNA_Synthase"/>
</dbReference>
<comment type="subcellular location">
    <subcellularLocation>
        <location evidence="1 13">Cytoplasm</location>
    </subcellularLocation>
</comment>
<feature type="binding site" evidence="13">
    <location>
        <position position="253"/>
    </location>
    <ligand>
        <name>Mg(2+)</name>
        <dbReference type="ChEBI" id="CHEBI:18420"/>
        <note>shared with beta subunit</note>
    </ligand>
</feature>
<evidence type="ECO:0000256" key="7">
    <source>
        <dbReference type="ARBA" id="ARBA00022741"/>
    </source>
</evidence>
<dbReference type="CDD" id="cd00496">
    <property type="entry name" value="PheRS_alpha_core"/>
    <property type="match status" value="1"/>
</dbReference>
<protein>
    <recommendedName>
        <fullName evidence="13">Phenylalanine--tRNA ligase alpha subunit</fullName>
        <ecNumber evidence="13">6.1.1.20</ecNumber>
    </recommendedName>
    <alternativeName>
        <fullName evidence="13">Phenylalanyl-tRNA synthetase alpha subunit</fullName>
        <shortName evidence="13">PheRS</shortName>
    </alternativeName>
</protein>
<dbReference type="Pfam" id="PF02912">
    <property type="entry name" value="Phe_tRNA-synt_N"/>
    <property type="match status" value="1"/>
</dbReference>
<evidence type="ECO:0000256" key="8">
    <source>
        <dbReference type="ARBA" id="ARBA00022840"/>
    </source>
</evidence>
<dbReference type="RefSeq" id="WP_369017420.1">
    <property type="nucleotide sequence ID" value="NZ_CP121689.1"/>
</dbReference>
<gene>
    <name evidence="13 15" type="primary">pheS</name>
    <name evidence="15" type="ORF">QBE54_06635</name>
</gene>
<evidence type="ECO:0000256" key="5">
    <source>
        <dbReference type="ARBA" id="ARBA00022598"/>
    </source>
</evidence>
<dbReference type="EC" id="6.1.1.20" evidence="13"/>
<evidence type="ECO:0000313" key="15">
    <source>
        <dbReference type="EMBL" id="WZL75274.1"/>
    </source>
</evidence>
<dbReference type="InterPro" id="IPR004188">
    <property type="entry name" value="Phe-tRNA_ligase_II_N"/>
</dbReference>
<dbReference type="SUPFAM" id="SSF55681">
    <property type="entry name" value="Class II aaRS and biotin synthetases"/>
    <property type="match status" value="1"/>
</dbReference>
<dbReference type="InterPro" id="IPR004529">
    <property type="entry name" value="Phe-tRNA-synth_IIc_asu"/>
</dbReference>
<keyword evidence="6 13" id="KW-0479">Metal-binding</keyword>
<evidence type="ECO:0000256" key="4">
    <source>
        <dbReference type="ARBA" id="ARBA00022490"/>
    </source>
</evidence>
<evidence type="ECO:0000256" key="6">
    <source>
        <dbReference type="ARBA" id="ARBA00022723"/>
    </source>
</evidence>
<evidence type="ECO:0000256" key="13">
    <source>
        <dbReference type="HAMAP-Rule" id="MF_00281"/>
    </source>
</evidence>
<keyword evidence="7 13" id="KW-0547">Nucleotide-binding</keyword>
<keyword evidence="8 13" id="KW-0067">ATP-binding</keyword>
<dbReference type="PANTHER" id="PTHR11538">
    <property type="entry name" value="PHENYLALANYL-TRNA SYNTHETASE"/>
    <property type="match status" value="1"/>
</dbReference>
<dbReference type="PROSITE" id="PS50862">
    <property type="entry name" value="AA_TRNA_LIGASE_II"/>
    <property type="match status" value="1"/>
</dbReference>
<evidence type="ECO:0000256" key="12">
    <source>
        <dbReference type="ARBA" id="ARBA00049255"/>
    </source>
</evidence>
<comment type="subunit">
    <text evidence="3 13">Tetramer of two alpha and two beta subunits.</text>
</comment>
<keyword evidence="11 13" id="KW-0030">Aminoacyl-tRNA synthetase</keyword>
<evidence type="ECO:0000256" key="3">
    <source>
        <dbReference type="ARBA" id="ARBA00011209"/>
    </source>
</evidence>
<evidence type="ECO:0000256" key="1">
    <source>
        <dbReference type="ARBA" id="ARBA00004496"/>
    </source>
</evidence>
<dbReference type="InterPro" id="IPR006195">
    <property type="entry name" value="aa-tRNA-synth_II"/>
</dbReference>
<proteinExistence type="inferred from homology"/>
<sequence length="342" mass="39413">MKIQNVDFDSYYSEFLKELENIEDLSSLNQLKGKFIGRKGKINELFKNLKDLEPQGRKVIGGKLNELKEKISFLLEKKAQEIKARAQTERTVDLSLPGKRSWCGSFHPLTITLRQIIEIFQTLGFRVEEGPEIETEYFNFEALNIPADHPARDEQDSFYLEDNFLLRTHTSPAQIRVMQKYQPPIKVIVPGKCFRRDAFDATHSPMFHQVEGLVVAEKISMGDLKGTIQVFTKRLFGEEREVRFRPSYFPFTEPSCEVDISCGVCGGEGCRSCGYSGWLEIMGAGLVHPQVLRNGGYDPERFRGFAFGMGVERIAMLKYGIPDIRWFYNNDVRFLDQFKTFR</sequence>
<keyword evidence="10 13" id="KW-0648">Protein biosynthesis</keyword>
<dbReference type="EMBL" id="CP121689">
    <property type="protein sequence ID" value="WZL75274.1"/>
    <property type="molecule type" value="Genomic_DNA"/>
</dbReference>
<comment type="catalytic activity">
    <reaction evidence="12 13">
        <text>tRNA(Phe) + L-phenylalanine + ATP = L-phenylalanyl-tRNA(Phe) + AMP + diphosphate + H(+)</text>
        <dbReference type="Rhea" id="RHEA:19413"/>
        <dbReference type="Rhea" id="RHEA-COMP:9668"/>
        <dbReference type="Rhea" id="RHEA-COMP:9699"/>
        <dbReference type="ChEBI" id="CHEBI:15378"/>
        <dbReference type="ChEBI" id="CHEBI:30616"/>
        <dbReference type="ChEBI" id="CHEBI:33019"/>
        <dbReference type="ChEBI" id="CHEBI:58095"/>
        <dbReference type="ChEBI" id="CHEBI:78442"/>
        <dbReference type="ChEBI" id="CHEBI:78531"/>
        <dbReference type="ChEBI" id="CHEBI:456215"/>
        <dbReference type="EC" id="6.1.1.20"/>
    </reaction>
</comment>
<dbReference type="Pfam" id="PF01409">
    <property type="entry name" value="tRNA-synt_2d"/>
    <property type="match status" value="1"/>
</dbReference>
<dbReference type="GO" id="GO:0004826">
    <property type="term" value="F:phenylalanine-tRNA ligase activity"/>
    <property type="evidence" value="ECO:0007669"/>
    <property type="project" value="UniProtKB-EC"/>
</dbReference>
<dbReference type="HAMAP" id="MF_00281">
    <property type="entry name" value="Phe_tRNA_synth_alpha1"/>
    <property type="match status" value="1"/>
</dbReference>
<accession>A0ABZ2YBZ0</accession>
<dbReference type="NCBIfam" id="TIGR00468">
    <property type="entry name" value="pheS"/>
    <property type="match status" value="1"/>
</dbReference>
<evidence type="ECO:0000259" key="14">
    <source>
        <dbReference type="PROSITE" id="PS50862"/>
    </source>
</evidence>
<evidence type="ECO:0000256" key="9">
    <source>
        <dbReference type="ARBA" id="ARBA00022842"/>
    </source>
</evidence>
<comment type="cofactor">
    <cofactor evidence="13">
        <name>Mg(2+)</name>
        <dbReference type="ChEBI" id="CHEBI:18420"/>
    </cofactor>
    <text evidence="13">Binds 2 magnesium ions per tetramer.</text>
</comment>
<evidence type="ECO:0000256" key="2">
    <source>
        <dbReference type="ARBA" id="ARBA00010207"/>
    </source>
</evidence>
<dbReference type="Proteomes" id="UP001461341">
    <property type="component" value="Chromosome"/>
</dbReference>